<sequence length="405" mass="43953">MSNLERLLRYTVIRTPSDDGADTVPSSKVQFDLAKVLEQEMKDLGLTDVELDDKCYLYGKLPATPGYEDHTRLGFIAHMDTVSDYCDHEIKPMVTENYDGGDLPLGDSGNVLSVSMFPHLKGLKGRTLVTSDGTTILGADDKAGIAEILTMVERLINENIPHGPLSIAFTPDEEIGLGAHNFDVDKFGAKYAYTLDGDTEGEIQYENFNAAKAVFEITGVSVHPGSSKNTMINASLVGMEINSLLPGCETPRGTEDYEGFYHLDGFTGDVANATASYIIRDHNATAFEARKNTLRLIEKDLNEKWGAGTVKLTITDQYRNMAEIIEGCMQLIENAKTAAEKVGIEPLVRPIRGGTDGATLSFMGLPCPNLGTGGHAYHGPLEHITVEGMDLATAMALEIVKINTI</sequence>
<gene>
    <name evidence="12" type="primary">pepT</name>
    <name evidence="12" type="ORF">NK118_00915</name>
</gene>
<dbReference type="Gene3D" id="3.40.630.10">
    <property type="entry name" value="Zn peptidases"/>
    <property type="match status" value="1"/>
</dbReference>
<name>A0ABT1EDP8_9FIRM</name>
<evidence type="ECO:0000259" key="11">
    <source>
        <dbReference type="Pfam" id="PF07687"/>
    </source>
</evidence>
<dbReference type="InterPro" id="IPR011650">
    <property type="entry name" value="Peptidase_M20_dimer"/>
</dbReference>
<dbReference type="GO" id="GO:0045148">
    <property type="term" value="F:tripeptide aminopeptidase activity"/>
    <property type="evidence" value="ECO:0007669"/>
    <property type="project" value="UniProtKB-EC"/>
</dbReference>
<comment type="caution">
    <text evidence="12">The sequence shown here is derived from an EMBL/GenBank/DDBJ whole genome shotgun (WGS) entry which is preliminary data.</text>
</comment>
<keyword evidence="9" id="KW-0482">Metalloprotease</keyword>
<dbReference type="InterPro" id="IPR010161">
    <property type="entry name" value="Peptidase_M20B"/>
</dbReference>
<keyword evidence="7 12" id="KW-0378">Hydrolase</keyword>
<keyword evidence="13" id="KW-1185">Reference proteome</keyword>
<dbReference type="EMBL" id="JAMZFV010000001">
    <property type="protein sequence ID" value="MCP1108813.1"/>
    <property type="molecule type" value="Genomic_DNA"/>
</dbReference>
<accession>A0ABT1EDP8</accession>
<dbReference type="InterPro" id="IPR001261">
    <property type="entry name" value="ArgE/DapE_CS"/>
</dbReference>
<evidence type="ECO:0000256" key="10">
    <source>
        <dbReference type="NCBIfam" id="TIGR01882"/>
    </source>
</evidence>
<dbReference type="NCBIfam" id="NF009920">
    <property type="entry name" value="PRK13381.1"/>
    <property type="match status" value="1"/>
</dbReference>
<dbReference type="PROSITE" id="PS00759">
    <property type="entry name" value="ARGE_DAPE_CPG2_2"/>
    <property type="match status" value="1"/>
</dbReference>
<evidence type="ECO:0000256" key="5">
    <source>
        <dbReference type="ARBA" id="ARBA00022670"/>
    </source>
</evidence>
<dbReference type="PANTHER" id="PTHR42994">
    <property type="entry name" value="PEPTIDASE T"/>
    <property type="match status" value="1"/>
</dbReference>
<evidence type="ECO:0000256" key="2">
    <source>
        <dbReference type="ARBA" id="ARBA00001947"/>
    </source>
</evidence>
<organism evidence="12 13">
    <name type="scientific">Ohessyouella blattaphilus</name>
    <dbReference type="NCBI Taxonomy" id="2949333"/>
    <lineage>
        <taxon>Bacteria</taxon>
        <taxon>Bacillati</taxon>
        <taxon>Bacillota</taxon>
        <taxon>Clostridia</taxon>
        <taxon>Lachnospirales</taxon>
        <taxon>Lachnospiraceae</taxon>
        <taxon>Ohessyouella</taxon>
    </lineage>
</organism>
<dbReference type="EC" id="3.4.11.4" evidence="10"/>
<comment type="cofactor">
    <cofactor evidence="2">
        <name>Zn(2+)</name>
        <dbReference type="ChEBI" id="CHEBI:29105"/>
    </cofactor>
</comment>
<comment type="similarity">
    <text evidence="3">Belongs to the peptidase M20B family.</text>
</comment>
<evidence type="ECO:0000256" key="3">
    <source>
        <dbReference type="ARBA" id="ARBA00009692"/>
    </source>
</evidence>
<dbReference type="PIRSF" id="PIRSF037215">
    <property type="entry name" value="Peptidase_M20B"/>
    <property type="match status" value="1"/>
</dbReference>
<dbReference type="RefSeq" id="WP_262067718.1">
    <property type="nucleotide sequence ID" value="NZ_JAMXOC010000001.1"/>
</dbReference>
<comment type="catalytic activity">
    <reaction evidence="1">
        <text>Release of the N-terminal residue from a tripeptide.</text>
        <dbReference type="EC" id="3.4.11.4"/>
    </reaction>
</comment>
<dbReference type="Pfam" id="PF01546">
    <property type="entry name" value="Peptidase_M20"/>
    <property type="match status" value="1"/>
</dbReference>
<evidence type="ECO:0000256" key="8">
    <source>
        <dbReference type="ARBA" id="ARBA00022833"/>
    </source>
</evidence>
<dbReference type="Proteomes" id="UP001523565">
    <property type="component" value="Unassembled WGS sequence"/>
</dbReference>
<dbReference type="PROSITE" id="PS00758">
    <property type="entry name" value="ARGE_DAPE_CPG2_1"/>
    <property type="match status" value="1"/>
</dbReference>
<proteinExistence type="inferred from homology"/>
<evidence type="ECO:0000256" key="7">
    <source>
        <dbReference type="ARBA" id="ARBA00022801"/>
    </source>
</evidence>
<dbReference type="InterPro" id="IPR002933">
    <property type="entry name" value="Peptidase_M20"/>
</dbReference>
<dbReference type="CDD" id="cd03892">
    <property type="entry name" value="M20_peptT"/>
    <property type="match status" value="1"/>
</dbReference>
<keyword evidence="4 12" id="KW-0031">Aminopeptidase</keyword>
<reference evidence="12 13" key="1">
    <citation type="journal article" date="2022" name="Genome Biol. Evol.">
        <title>Host diet, physiology and behaviors set the stage for Lachnospiraceae cladogenesis.</title>
        <authorList>
            <person name="Vera-Ponce De Leon A."/>
            <person name="Schneider M."/>
            <person name="Jahnes B.C."/>
            <person name="Sadowski V."/>
            <person name="Camuy-Velez L.A."/>
            <person name="Duan J."/>
            <person name="Sabree Z.L."/>
        </authorList>
    </citation>
    <scope>NUCLEOTIDE SEQUENCE [LARGE SCALE GENOMIC DNA]</scope>
    <source>
        <strain evidence="12 13">PAL227</strain>
    </source>
</reference>
<evidence type="ECO:0000256" key="9">
    <source>
        <dbReference type="ARBA" id="ARBA00023049"/>
    </source>
</evidence>
<keyword evidence="8" id="KW-0862">Zinc</keyword>
<dbReference type="NCBIfam" id="TIGR01882">
    <property type="entry name" value="peptidase-T"/>
    <property type="match status" value="1"/>
</dbReference>
<evidence type="ECO:0000313" key="13">
    <source>
        <dbReference type="Proteomes" id="UP001523565"/>
    </source>
</evidence>
<evidence type="ECO:0000256" key="4">
    <source>
        <dbReference type="ARBA" id="ARBA00022438"/>
    </source>
</evidence>
<dbReference type="Pfam" id="PF07687">
    <property type="entry name" value="M20_dimer"/>
    <property type="match status" value="1"/>
</dbReference>
<keyword evidence="6" id="KW-0479">Metal-binding</keyword>
<evidence type="ECO:0000313" key="12">
    <source>
        <dbReference type="EMBL" id="MCP1108813.1"/>
    </source>
</evidence>
<evidence type="ECO:0000256" key="6">
    <source>
        <dbReference type="ARBA" id="ARBA00022723"/>
    </source>
</evidence>
<dbReference type="SUPFAM" id="SSF55031">
    <property type="entry name" value="Bacterial exopeptidase dimerisation domain"/>
    <property type="match status" value="1"/>
</dbReference>
<dbReference type="SUPFAM" id="SSF53187">
    <property type="entry name" value="Zn-dependent exopeptidases"/>
    <property type="match status" value="1"/>
</dbReference>
<dbReference type="InterPro" id="IPR036264">
    <property type="entry name" value="Bact_exopeptidase_dim_dom"/>
</dbReference>
<dbReference type="Gene3D" id="3.30.70.360">
    <property type="match status" value="1"/>
</dbReference>
<evidence type="ECO:0000256" key="1">
    <source>
        <dbReference type="ARBA" id="ARBA00000870"/>
    </source>
</evidence>
<dbReference type="PANTHER" id="PTHR42994:SF1">
    <property type="entry name" value="PEPTIDASE T"/>
    <property type="match status" value="1"/>
</dbReference>
<protein>
    <recommendedName>
        <fullName evidence="10">Peptidase T</fullName>
        <ecNumber evidence="10">3.4.11.4</ecNumber>
    </recommendedName>
</protein>
<dbReference type="NCBIfam" id="NF003976">
    <property type="entry name" value="PRK05469.1"/>
    <property type="match status" value="1"/>
</dbReference>
<keyword evidence="5" id="KW-0645">Protease</keyword>
<feature type="domain" description="Peptidase M20 dimerisation" evidence="11">
    <location>
        <begin position="205"/>
        <end position="305"/>
    </location>
</feature>